<sequence>MPRRLSLCPGPTVAPVPFGDLLEEVGSTGLFQLFSTVLLSIPVLLLASHNLVQNFSAASPEHRCHLVQLNASRIGQDAQSDICQSFVIRQSSPDANGSTPCHNGWEYDRSVFTSTIVTEWDLVCHLQSLKSLAQSLFMAGVLVGAFILGDLSDRFGRRLILIWSLLLVAVMGCAAAFSQNFAAYCVFRFLSGVGISGFLLNYICLEWVPTKHRATVVSAQSYCSTAGQLLLAGLAYGIRNWRWLQLAISAPFFCFFAYSWWLPESARWLLMNNEHEAALRNLKLVARINGKAAAGNKVVLEVGEIQQINVEAGGKSPHSCLDLFRTPGLRRISCCLIFSMNMSYFGLAMELSVFGLNVFLVQLFFGAIDLVAKMACALMLTFFGRRTIQAVSLILAGTFLLLSLPVPAEMSMVRLSFVVLGKGCLASASMCLYLYGGELFPTVIRQTGTSFLTVMARLGGIVAPVVLMAGSYQPFLPLLIFGVTPIISGVCAGFLPEMLNVPLLDTVEEVEERWVFCKCMCGWVNRELNWGWVNR</sequence>
<dbReference type="InterPro" id="IPR020846">
    <property type="entry name" value="MFS_dom"/>
</dbReference>
<dbReference type="Pfam" id="PF00083">
    <property type="entry name" value="Sugar_tr"/>
    <property type="match status" value="1"/>
</dbReference>
<evidence type="ECO:0000256" key="4">
    <source>
        <dbReference type="ARBA" id="ARBA00023136"/>
    </source>
</evidence>
<feature type="transmembrane region" description="Helical" evidence="5">
    <location>
        <begin position="475"/>
        <end position="495"/>
    </location>
</feature>
<proteinExistence type="predicted"/>
<keyword evidence="4 5" id="KW-0472">Membrane</keyword>
<reference evidence="7" key="3">
    <citation type="submission" date="2025-09" db="UniProtKB">
        <authorList>
            <consortium name="Ensembl"/>
        </authorList>
    </citation>
    <scope>IDENTIFICATION</scope>
</reference>
<feature type="transmembrane region" description="Helical" evidence="5">
    <location>
        <begin position="390"/>
        <end position="408"/>
    </location>
</feature>
<dbReference type="Proteomes" id="UP000001646">
    <property type="component" value="Unplaced"/>
</dbReference>
<dbReference type="PANTHER" id="PTHR24064">
    <property type="entry name" value="SOLUTE CARRIER FAMILY 22 MEMBER"/>
    <property type="match status" value="1"/>
</dbReference>
<evidence type="ECO:0000313" key="8">
    <source>
        <dbReference type="Proteomes" id="UP000001646"/>
    </source>
</evidence>
<reference evidence="7" key="2">
    <citation type="submission" date="2025-08" db="UniProtKB">
        <authorList>
            <consortium name="Ensembl"/>
        </authorList>
    </citation>
    <scope>IDENTIFICATION</scope>
</reference>
<feature type="transmembrane region" description="Helical" evidence="5">
    <location>
        <begin position="217"/>
        <end position="237"/>
    </location>
</feature>
<comment type="subcellular location">
    <subcellularLocation>
        <location evidence="1">Membrane</location>
        <topology evidence="1">Multi-pass membrane protein</topology>
    </subcellularLocation>
</comment>
<dbReference type="InterPro" id="IPR036259">
    <property type="entry name" value="MFS_trans_sf"/>
</dbReference>
<keyword evidence="2 5" id="KW-0812">Transmembrane</keyword>
<feature type="transmembrane region" description="Helical" evidence="5">
    <location>
        <begin position="414"/>
        <end position="436"/>
    </location>
</feature>
<dbReference type="GO" id="GO:0016020">
    <property type="term" value="C:membrane"/>
    <property type="evidence" value="ECO:0007669"/>
    <property type="project" value="UniProtKB-SubCell"/>
</dbReference>
<dbReference type="Bgee" id="ENSACAG00000008091">
    <property type="expression patterns" value="Expressed in kidney"/>
</dbReference>
<dbReference type="GeneTree" id="ENSGT00940000154901"/>
<dbReference type="PROSITE" id="PS00216">
    <property type="entry name" value="SUGAR_TRANSPORT_1"/>
    <property type="match status" value="1"/>
</dbReference>
<dbReference type="Gene3D" id="1.20.1250.20">
    <property type="entry name" value="MFS general substrate transporter like domains"/>
    <property type="match status" value="1"/>
</dbReference>
<accession>A0A803TMF2</accession>
<dbReference type="InterPro" id="IPR005828">
    <property type="entry name" value="MFS_sugar_transport-like"/>
</dbReference>
<feature type="transmembrane region" description="Helical" evidence="5">
    <location>
        <begin position="131"/>
        <end position="148"/>
    </location>
</feature>
<evidence type="ECO:0000256" key="3">
    <source>
        <dbReference type="ARBA" id="ARBA00022989"/>
    </source>
</evidence>
<keyword evidence="3 5" id="KW-1133">Transmembrane helix</keyword>
<organism evidence="7 8">
    <name type="scientific">Anolis carolinensis</name>
    <name type="common">Green anole</name>
    <name type="synonym">American chameleon</name>
    <dbReference type="NCBI Taxonomy" id="28377"/>
    <lineage>
        <taxon>Eukaryota</taxon>
        <taxon>Metazoa</taxon>
        <taxon>Chordata</taxon>
        <taxon>Craniata</taxon>
        <taxon>Vertebrata</taxon>
        <taxon>Euteleostomi</taxon>
        <taxon>Lepidosauria</taxon>
        <taxon>Squamata</taxon>
        <taxon>Bifurcata</taxon>
        <taxon>Unidentata</taxon>
        <taxon>Episquamata</taxon>
        <taxon>Toxicofera</taxon>
        <taxon>Iguania</taxon>
        <taxon>Dactyloidae</taxon>
        <taxon>Anolis</taxon>
    </lineage>
</organism>
<dbReference type="AlphaFoldDB" id="A0A803TMF2"/>
<evidence type="ECO:0000256" key="2">
    <source>
        <dbReference type="ARBA" id="ARBA00022692"/>
    </source>
</evidence>
<dbReference type="FunFam" id="1.20.1250.20:FF:000023">
    <property type="entry name" value="Solute carrier family 22 member 6"/>
    <property type="match status" value="1"/>
</dbReference>
<dbReference type="Ensembl" id="ENSACAT00000043519.1">
    <property type="protein sequence ID" value="ENSACAP00000036392.1"/>
    <property type="gene ID" value="ENSACAG00000008091.3"/>
</dbReference>
<dbReference type="PROSITE" id="PS50850">
    <property type="entry name" value="MFS"/>
    <property type="match status" value="1"/>
</dbReference>
<feature type="transmembrane region" description="Helical" evidence="5">
    <location>
        <begin position="448"/>
        <end position="469"/>
    </location>
</feature>
<protein>
    <recommendedName>
        <fullName evidence="6">Major facilitator superfamily (MFS) profile domain-containing protein</fullName>
    </recommendedName>
</protein>
<evidence type="ECO:0000313" key="7">
    <source>
        <dbReference type="Ensembl" id="ENSACAP00000036392.1"/>
    </source>
</evidence>
<evidence type="ECO:0000259" key="6">
    <source>
        <dbReference type="PROSITE" id="PS50850"/>
    </source>
</evidence>
<dbReference type="GO" id="GO:0022857">
    <property type="term" value="F:transmembrane transporter activity"/>
    <property type="evidence" value="ECO:0007669"/>
    <property type="project" value="InterPro"/>
</dbReference>
<feature type="transmembrane region" description="Helical" evidence="5">
    <location>
        <begin position="160"/>
        <end position="180"/>
    </location>
</feature>
<dbReference type="InParanoid" id="A0A803TMF2"/>
<evidence type="ECO:0000256" key="1">
    <source>
        <dbReference type="ARBA" id="ARBA00004141"/>
    </source>
</evidence>
<evidence type="ECO:0000256" key="5">
    <source>
        <dbReference type="SAM" id="Phobius"/>
    </source>
</evidence>
<keyword evidence="8" id="KW-1185">Reference proteome</keyword>
<feature type="domain" description="Major facilitator superfamily (MFS) profile" evidence="6">
    <location>
        <begin position="28"/>
        <end position="500"/>
    </location>
</feature>
<dbReference type="SUPFAM" id="SSF103473">
    <property type="entry name" value="MFS general substrate transporter"/>
    <property type="match status" value="1"/>
</dbReference>
<name>A0A803TMF2_ANOCA</name>
<feature type="transmembrane region" description="Helical" evidence="5">
    <location>
        <begin position="186"/>
        <end position="205"/>
    </location>
</feature>
<dbReference type="InterPro" id="IPR005829">
    <property type="entry name" value="Sugar_transporter_CS"/>
</dbReference>
<reference evidence="7" key="1">
    <citation type="submission" date="2009-12" db="EMBL/GenBank/DDBJ databases">
        <title>The Genome Sequence of Anolis carolinensis (Green Anole Lizard).</title>
        <authorList>
            <consortium name="The Genome Sequencing Platform"/>
            <person name="Di Palma F."/>
            <person name="Alfoldi J."/>
            <person name="Heiman D."/>
            <person name="Young S."/>
            <person name="Grabherr M."/>
            <person name="Johnson J."/>
            <person name="Lander E.S."/>
            <person name="Lindblad-Toh K."/>
        </authorList>
    </citation>
    <scope>NUCLEOTIDE SEQUENCE [LARGE SCALE GENOMIC DNA]</scope>
    <source>
        <strain evidence="7">JBL SC #1</strain>
    </source>
</reference>
<feature type="transmembrane region" description="Helical" evidence="5">
    <location>
        <begin position="243"/>
        <end position="262"/>
    </location>
</feature>